<gene>
    <name evidence="2" type="ORF">RFI_12914</name>
</gene>
<evidence type="ECO:0000313" key="2">
    <source>
        <dbReference type="EMBL" id="ETO24247.1"/>
    </source>
</evidence>
<keyword evidence="1" id="KW-1133">Transmembrane helix</keyword>
<feature type="transmembrane region" description="Helical" evidence="1">
    <location>
        <begin position="108"/>
        <end position="126"/>
    </location>
</feature>
<name>X6NFX8_RETFI</name>
<keyword evidence="1" id="KW-0472">Membrane</keyword>
<protein>
    <submittedName>
        <fullName evidence="2">Uncharacterized protein</fullName>
    </submittedName>
</protein>
<sequence length="163" mass="19313">MLFIRLNWEAIIAVILFNHHRENSQNVLMSTFSSPATTTIPRHANEEFLGTIEEHKTMDEIENERQVNPNLPQNVQNVLEDEMDQIKDTVRKEFRQLRNDLIEKLQTLRTFSYSVLCVLVFIWFFSSGKRRQQLVNLLGPFGWLFKMLFQKNTQKKAQMNTIL</sequence>
<keyword evidence="3" id="KW-1185">Reference proteome</keyword>
<organism evidence="2 3">
    <name type="scientific">Reticulomyxa filosa</name>
    <dbReference type="NCBI Taxonomy" id="46433"/>
    <lineage>
        <taxon>Eukaryota</taxon>
        <taxon>Sar</taxon>
        <taxon>Rhizaria</taxon>
        <taxon>Retaria</taxon>
        <taxon>Foraminifera</taxon>
        <taxon>Monothalamids</taxon>
        <taxon>Reticulomyxidae</taxon>
        <taxon>Reticulomyxa</taxon>
    </lineage>
</organism>
<reference evidence="2 3" key="1">
    <citation type="journal article" date="2013" name="Curr. Biol.">
        <title>The Genome of the Foraminiferan Reticulomyxa filosa.</title>
        <authorList>
            <person name="Glockner G."/>
            <person name="Hulsmann N."/>
            <person name="Schleicher M."/>
            <person name="Noegel A.A."/>
            <person name="Eichinger L."/>
            <person name="Gallinger C."/>
            <person name="Pawlowski J."/>
            <person name="Sierra R."/>
            <person name="Euteneuer U."/>
            <person name="Pillet L."/>
            <person name="Moustafa A."/>
            <person name="Platzer M."/>
            <person name="Groth M."/>
            <person name="Szafranski K."/>
            <person name="Schliwa M."/>
        </authorList>
    </citation>
    <scope>NUCLEOTIDE SEQUENCE [LARGE SCALE GENOMIC DNA]</scope>
</reference>
<keyword evidence="1" id="KW-0812">Transmembrane</keyword>
<dbReference type="AlphaFoldDB" id="X6NFX8"/>
<comment type="caution">
    <text evidence="2">The sequence shown here is derived from an EMBL/GenBank/DDBJ whole genome shotgun (WGS) entry which is preliminary data.</text>
</comment>
<accession>X6NFX8</accession>
<proteinExistence type="predicted"/>
<dbReference type="Proteomes" id="UP000023152">
    <property type="component" value="Unassembled WGS sequence"/>
</dbReference>
<evidence type="ECO:0000256" key="1">
    <source>
        <dbReference type="SAM" id="Phobius"/>
    </source>
</evidence>
<evidence type="ECO:0000313" key="3">
    <source>
        <dbReference type="Proteomes" id="UP000023152"/>
    </source>
</evidence>
<dbReference type="EMBL" id="ASPP01009352">
    <property type="protein sequence ID" value="ETO24247.1"/>
    <property type="molecule type" value="Genomic_DNA"/>
</dbReference>